<dbReference type="SMART" id="SM01152">
    <property type="entry name" value="DUF167"/>
    <property type="match status" value="1"/>
</dbReference>
<dbReference type="Gene3D" id="3.30.1200.10">
    <property type="entry name" value="YggU-like"/>
    <property type="match status" value="1"/>
</dbReference>
<dbReference type="RefSeq" id="XP_002430963.1">
    <property type="nucleotide sequence ID" value="XM_002430918.1"/>
</dbReference>
<dbReference type="AlphaFoldDB" id="E0VXW9"/>
<evidence type="ECO:0000256" key="1">
    <source>
        <dbReference type="ARBA" id="ARBA00010364"/>
    </source>
</evidence>
<dbReference type="EMBL" id="DS235841">
    <property type="protein sequence ID" value="EEB18225.1"/>
    <property type="molecule type" value="Genomic_DNA"/>
</dbReference>
<dbReference type="OMA" id="NICIQIL"/>
<dbReference type="eggNOG" id="KOG3276">
    <property type="taxonomic scope" value="Eukaryota"/>
</dbReference>
<dbReference type="InterPro" id="IPR003746">
    <property type="entry name" value="DUF167"/>
</dbReference>
<dbReference type="CTD" id="8232945"/>
<reference evidence="3" key="2">
    <citation type="submission" date="2007-04" db="EMBL/GenBank/DDBJ databases">
        <title>The genome of the human body louse.</title>
        <authorList>
            <consortium name="The Human Body Louse Genome Consortium"/>
            <person name="Kirkness E."/>
            <person name="Walenz B."/>
            <person name="Hass B."/>
            <person name="Bruggner R."/>
            <person name="Strausberg R."/>
        </authorList>
    </citation>
    <scope>NUCLEOTIDE SEQUENCE</scope>
    <source>
        <strain evidence="3">USDA</strain>
    </source>
</reference>
<accession>E0VXW9</accession>
<gene>
    <name evidence="4" type="primary">8232945</name>
    <name evidence="3" type="ORF">Phum_PHUM506200</name>
</gene>
<dbReference type="OrthoDB" id="244097at2759"/>
<evidence type="ECO:0000313" key="4">
    <source>
        <dbReference type="EnsemblMetazoa" id="PHUM506200-PA"/>
    </source>
</evidence>
<comment type="similarity">
    <text evidence="1">Belongs to the UPF0235 family.</text>
</comment>
<dbReference type="FunCoup" id="E0VXW9">
    <property type="interactions" value="655"/>
</dbReference>
<dbReference type="GO" id="GO:0005737">
    <property type="term" value="C:cytoplasm"/>
    <property type="evidence" value="ECO:0007669"/>
    <property type="project" value="TreeGrafter"/>
</dbReference>
<dbReference type="SUPFAM" id="SSF69786">
    <property type="entry name" value="YggU-like"/>
    <property type="match status" value="1"/>
</dbReference>
<reference evidence="4" key="3">
    <citation type="submission" date="2020-05" db="UniProtKB">
        <authorList>
            <consortium name="EnsemblMetazoa"/>
        </authorList>
    </citation>
    <scope>IDENTIFICATION</scope>
    <source>
        <strain evidence="4">USDA</strain>
    </source>
</reference>
<feature type="region of interest" description="Disordered" evidence="2">
    <location>
        <begin position="1"/>
        <end position="20"/>
    </location>
</feature>
<evidence type="ECO:0000313" key="3">
    <source>
        <dbReference type="EMBL" id="EEB18225.1"/>
    </source>
</evidence>
<dbReference type="Pfam" id="PF02594">
    <property type="entry name" value="DUF167"/>
    <property type="match status" value="1"/>
</dbReference>
<evidence type="ECO:0000256" key="2">
    <source>
        <dbReference type="SAM" id="MobiDB-lite"/>
    </source>
</evidence>
<reference evidence="3" key="1">
    <citation type="submission" date="2007-04" db="EMBL/GenBank/DDBJ databases">
        <title>Annotation of Pediculus humanus corporis strain USDA.</title>
        <authorList>
            <person name="Kirkness E."/>
            <person name="Hannick L."/>
            <person name="Hass B."/>
            <person name="Bruggner R."/>
            <person name="Lawson D."/>
            <person name="Bidwell S."/>
            <person name="Joardar V."/>
            <person name="Caler E."/>
            <person name="Walenz B."/>
            <person name="Inman J."/>
            <person name="Schobel S."/>
            <person name="Galinsky K."/>
            <person name="Amedeo P."/>
            <person name="Strausberg R."/>
        </authorList>
    </citation>
    <scope>NUCLEOTIDE SEQUENCE</scope>
    <source>
        <strain evidence="3">USDA</strain>
    </source>
</reference>
<dbReference type="KEGG" id="phu:Phum_PHUM506200"/>
<evidence type="ECO:0000313" key="5">
    <source>
        <dbReference type="Proteomes" id="UP000009046"/>
    </source>
</evidence>
<dbReference type="NCBIfam" id="TIGR00251">
    <property type="entry name" value="DUF167 family protein"/>
    <property type="match status" value="1"/>
</dbReference>
<protein>
    <submittedName>
        <fullName evidence="3 4">Uncharacterized protein</fullName>
    </submittedName>
</protein>
<dbReference type="HOGENOM" id="CLU_130694_2_0_1"/>
<name>E0VXW9_PEDHC</name>
<organism>
    <name type="scientific">Pediculus humanus subsp. corporis</name>
    <name type="common">Body louse</name>
    <dbReference type="NCBI Taxonomy" id="121224"/>
    <lineage>
        <taxon>Eukaryota</taxon>
        <taxon>Metazoa</taxon>
        <taxon>Ecdysozoa</taxon>
        <taxon>Arthropoda</taxon>
        <taxon>Hexapoda</taxon>
        <taxon>Insecta</taxon>
        <taxon>Pterygota</taxon>
        <taxon>Neoptera</taxon>
        <taxon>Paraneoptera</taxon>
        <taxon>Psocodea</taxon>
        <taxon>Troctomorpha</taxon>
        <taxon>Phthiraptera</taxon>
        <taxon>Anoplura</taxon>
        <taxon>Pediculidae</taxon>
        <taxon>Pediculus</taxon>
    </lineage>
</organism>
<dbReference type="InParanoid" id="E0VXW9"/>
<dbReference type="InterPro" id="IPR036591">
    <property type="entry name" value="YggU-like_sf"/>
</dbReference>
<dbReference type="STRING" id="121224.E0VXW9"/>
<proteinExistence type="inferred from homology"/>
<dbReference type="Proteomes" id="UP000009046">
    <property type="component" value="Unassembled WGS sequence"/>
</dbReference>
<dbReference type="VEuPathDB" id="VectorBase:PHUM506200"/>
<sequence length="117" mass="12908">MSKAKKLNKHQTPEKKLSPVSISKDGNIMLQIFAKPGAKTNAITGIDEEGIGVQINARPVDGEANSELVNYMSCLLGLRKTEISLEKGSKSRQKILLISKKDLSTEEIIEKLKNEMK</sequence>
<dbReference type="HAMAP" id="MF_00634">
    <property type="entry name" value="UPF0235"/>
    <property type="match status" value="1"/>
</dbReference>
<dbReference type="GeneID" id="8232945"/>
<dbReference type="EnsemblMetazoa" id="PHUM506200-RA">
    <property type="protein sequence ID" value="PHUM506200-PA"/>
    <property type="gene ID" value="PHUM506200"/>
</dbReference>
<dbReference type="PANTHER" id="PTHR13420:SF7">
    <property type="entry name" value="UPF0235 PROTEIN C15ORF40"/>
    <property type="match status" value="1"/>
</dbReference>
<dbReference type="EMBL" id="AAZO01006155">
    <property type="status" value="NOT_ANNOTATED_CDS"/>
    <property type="molecule type" value="Genomic_DNA"/>
</dbReference>
<keyword evidence="5" id="KW-1185">Reference proteome</keyword>
<dbReference type="PANTHER" id="PTHR13420">
    <property type="entry name" value="UPF0235 PROTEIN C15ORF40"/>
    <property type="match status" value="1"/>
</dbReference>